<dbReference type="EMBL" id="SWLB01000011">
    <property type="protein sequence ID" value="KAF3332271.1"/>
    <property type="molecule type" value="Genomic_DNA"/>
</dbReference>
<evidence type="ECO:0000313" key="3">
    <source>
        <dbReference type="Proteomes" id="UP000623129"/>
    </source>
</evidence>
<gene>
    <name evidence="2" type="ORF">FCM35_KLT01848</name>
</gene>
<keyword evidence="3" id="KW-1185">Reference proteome</keyword>
<dbReference type="PANTHER" id="PTHR34684">
    <property type="entry name" value="OS08G0192200 PROTEIN"/>
    <property type="match status" value="1"/>
</dbReference>
<comment type="caution">
    <text evidence="2">The sequence shown here is derived from an EMBL/GenBank/DDBJ whole genome shotgun (WGS) entry which is preliminary data.</text>
</comment>
<feature type="compositionally biased region" description="Basic and acidic residues" evidence="1">
    <location>
        <begin position="149"/>
        <end position="159"/>
    </location>
</feature>
<evidence type="ECO:0000256" key="1">
    <source>
        <dbReference type="SAM" id="MobiDB-lite"/>
    </source>
</evidence>
<feature type="compositionally biased region" description="Basic and acidic residues" evidence="1">
    <location>
        <begin position="202"/>
        <end position="211"/>
    </location>
</feature>
<feature type="region of interest" description="Disordered" evidence="1">
    <location>
        <begin position="68"/>
        <end position="243"/>
    </location>
</feature>
<dbReference type="AlphaFoldDB" id="A0A833R9M7"/>
<dbReference type="Proteomes" id="UP000623129">
    <property type="component" value="Unassembled WGS sequence"/>
</dbReference>
<evidence type="ECO:0000313" key="2">
    <source>
        <dbReference type="EMBL" id="KAF3332271.1"/>
    </source>
</evidence>
<feature type="compositionally biased region" description="Basic and acidic residues" evidence="1">
    <location>
        <begin position="68"/>
        <end position="94"/>
    </location>
</feature>
<feature type="compositionally biased region" description="Basic and acidic residues" evidence="1">
    <location>
        <begin position="118"/>
        <end position="133"/>
    </location>
</feature>
<name>A0A833R9M7_9POAL</name>
<organism evidence="2 3">
    <name type="scientific">Carex littledalei</name>
    <dbReference type="NCBI Taxonomy" id="544730"/>
    <lineage>
        <taxon>Eukaryota</taxon>
        <taxon>Viridiplantae</taxon>
        <taxon>Streptophyta</taxon>
        <taxon>Embryophyta</taxon>
        <taxon>Tracheophyta</taxon>
        <taxon>Spermatophyta</taxon>
        <taxon>Magnoliopsida</taxon>
        <taxon>Liliopsida</taxon>
        <taxon>Poales</taxon>
        <taxon>Cyperaceae</taxon>
        <taxon>Cyperoideae</taxon>
        <taxon>Cariceae</taxon>
        <taxon>Carex</taxon>
        <taxon>Carex subgen. Euthyceras</taxon>
    </lineage>
</organism>
<proteinExistence type="predicted"/>
<sequence>MDLQTENRIAKALLEEARRMRMEAEKEGVQAYLHPPGARARPNSRFLTATVLGVQQANRAVEVDEMWRAREKERELETKHRSRSKERSKYHSESSKGSSSYRSEHEKGNQVTSCSSRNPDRSDCYSDEDRSGLQDDEIEQFLRSRVKRGRGEIGSRMDEPGPYLTSMHHVDYCSNVRGEDKQKRRALGPEKPLSLKSSSSEKSTKESSSSKDKKRKEKKEKHKHKKKRKEERSKHSHKSRRSE</sequence>
<feature type="compositionally biased region" description="Basic residues" evidence="1">
    <location>
        <begin position="212"/>
        <end position="243"/>
    </location>
</feature>
<dbReference type="OrthoDB" id="552995at2759"/>
<protein>
    <submittedName>
        <fullName evidence="2">Uncharacterized protein</fullName>
    </submittedName>
</protein>
<dbReference type="PANTHER" id="PTHR34684:SF1">
    <property type="entry name" value="OS08G0192200 PROTEIN"/>
    <property type="match status" value="1"/>
</dbReference>
<accession>A0A833R9M7</accession>
<reference evidence="2" key="1">
    <citation type="submission" date="2020-01" db="EMBL/GenBank/DDBJ databases">
        <title>Genome sequence of Kobresia littledalei, the first chromosome-level genome in the family Cyperaceae.</title>
        <authorList>
            <person name="Qu G."/>
        </authorList>
    </citation>
    <scope>NUCLEOTIDE SEQUENCE</scope>
    <source>
        <strain evidence="2">C.B.Clarke</strain>
        <tissue evidence="2">Leaf</tissue>
    </source>
</reference>